<dbReference type="Gene3D" id="2.40.420.20">
    <property type="match status" value="1"/>
</dbReference>
<dbReference type="PANTHER" id="PTHR30469">
    <property type="entry name" value="MULTIDRUG RESISTANCE PROTEIN MDTA"/>
    <property type="match status" value="1"/>
</dbReference>
<evidence type="ECO:0000259" key="2">
    <source>
        <dbReference type="Pfam" id="PF01471"/>
    </source>
</evidence>
<dbReference type="InterPro" id="IPR036366">
    <property type="entry name" value="PGBDSf"/>
</dbReference>
<dbReference type="RefSeq" id="WP_165884214.1">
    <property type="nucleotide sequence ID" value="NZ_CP035810.1"/>
</dbReference>
<protein>
    <submittedName>
        <fullName evidence="3">Efflux RND transporter periplasmic adaptor subunit</fullName>
    </submittedName>
</protein>
<dbReference type="AlphaFoldDB" id="A0A6G8KYG0"/>
<dbReference type="EMBL" id="CP035810">
    <property type="protein sequence ID" value="QIN29832.1"/>
    <property type="molecule type" value="Genomic_DNA"/>
</dbReference>
<evidence type="ECO:0000313" key="4">
    <source>
        <dbReference type="Proteomes" id="UP000501518"/>
    </source>
</evidence>
<dbReference type="KEGG" id="blut:EW640_11520"/>
<dbReference type="PANTHER" id="PTHR30469:SF15">
    <property type="entry name" value="HLYD FAMILY OF SECRETION PROTEINS"/>
    <property type="match status" value="1"/>
</dbReference>
<sequence length="352" mass="36964">MTARKRRAVIVSLVAAGLLAAGAGGFALSDRVQDEAPAASPAAVETVTAETTDLTERVEVKGTLGYGPTRSVGTGLSGTLTSVAAAGSTLRPGDELMRIDDRPVLAMRGELPAWRDFEMGMSKGRDVKQLEENLAELGYFKGKPNQRFDRSTAAAVGRWQKAVGLPRNQKIERGRVVFLPRDVRVNKQLVEAGGQAGDSVLEVTDTTLFATAEVQSKQQDLLREGQEVTVGLPNGEKAEGVVEKVEPAVEKEDDSGKKSVKVPVRVALKNPSDAGSYANVPVSVLASRTVAENVLAVPVRALLAQPGGGFAVDVVKGDAVKRVPVELGKFADDMVEVTGGELAAGDQVAVGE</sequence>
<dbReference type="Pfam" id="PF01471">
    <property type="entry name" value="PG_binding_1"/>
    <property type="match status" value="1"/>
</dbReference>
<dbReference type="GO" id="GO:1990281">
    <property type="term" value="C:efflux pump complex"/>
    <property type="evidence" value="ECO:0007669"/>
    <property type="project" value="TreeGrafter"/>
</dbReference>
<gene>
    <name evidence="3" type="ORF">EW640_11520</name>
</gene>
<dbReference type="SUPFAM" id="SSF47090">
    <property type="entry name" value="PGBD-like"/>
    <property type="match status" value="1"/>
</dbReference>
<dbReference type="InterPro" id="IPR036365">
    <property type="entry name" value="PGBD-like_sf"/>
</dbReference>
<proteinExistence type="predicted"/>
<evidence type="ECO:0000256" key="1">
    <source>
        <dbReference type="SAM" id="SignalP"/>
    </source>
</evidence>
<dbReference type="GO" id="GO:0015562">
    <property type="term" value="F:efflux transmembrane transporter activity"/>
    <property type="evidence" value="ECO:0007669"/>
    <property type="project" value="TreeGrafter"/>
</dbReference>
<accession>A0A6G8KYG0</accession>
<keyword evidence="1" id="KW-0732">Signal</keyword>
<dbReference type="Gene3D" id="2.40.30.170">
    <property type="match status" value="1"/>
</dbReference>
<evidence type="ECO:0000313" key="3">
    <source>
        <dbReference type="EMBL" id="QIN29832.1"/>
    </source>
</evidence>
<name>A0A6G8KYG0_9MICO</name>
<dbReference type="Gene3D" id="1.10.101.10">
    <property type="entry name" value="PGBD-like superfamily/PGBD"/>
    <property type="match status" value="1"/>
</dbReference>
<feature type="signal peptide" evidence="1">
    <location>
        <begin position="1"/>
        <end position="23"/>
    </location>
</feature>
<feature type="chain" id="PRO_5038908734" evidence="1">
    <location>
        <begin position="24"/>
        <end position="352"/>
    </location>
</feature>
<feature type="domain" description="Peptidoglycan binding-like" evidence="2">
    <location>
        <begin position="124"/>
        <end position="166"/>
    </location>
</feature>
<reference evidence="3 4" key="1">
    <citation type="submission" date="2019-02" db="EMBL/GenBank/DDBJ databases">
        <title>Complete Genome Sequence and Methylome Analysis of Brevibacterium luteolum NEB1784.</title>
        <authorList>
            <person name="Fomenkov A."/>
            <person name="Roberts R.J."/>
        </authorList>
    </citation>
    <scope>NUCLEOTIDE SEQUENCE [LARGE SCALE GENOMIC DNA]</scope>
    <source>
        <strain evidence="3 4">NEB1784</strain>
    </source>
</reference>
<dbReference type="InterPro" id="IPR002477">
    <property type="entry name" value="Peptidoglycan-bd-like"/>
</dbReference>
<organism evidence="3 4">
    <name type="scientific">Brevibacterium luteolum</name>
    <dbReference type="NCBI Taxonomy" id="199591"/>
    <lineage>
        <taxon>Bacteria</taxon>
        <taxon>Bacillati</taxon>
        <taxon>Actinomycetota</taxon>
        <taxon>Actinomycetes</taxon>
        <taxon>Micrococcales</taxon>
        <taxon>Brevibacteriaceae</taxon>
        <taxon>Brevibacterium</taxon>
    </lineage>
</organism>
<dbReference type="Proteomes" id="UP000501518">
    <property type="component" value="Chromosome"/>
</dbReference>